<dbReference type="AlphaFoldDB" id="A0A1H1RYV5"/>
<dbReference type="OrthoDB" id="9429442at2"/>
<name>A0A1H1RYV5_9ACTN</name>
<dbReference type="EMBL" id="LT629758">
    <property type="protein sequence ID" value="SDS40766.1"/>
    <property type="molecule type" value="Genomic_DNA"/>
</dbReference>
<keyword evidence="2" id="KW-1185">Reference proteome</keyword>
<evidence type="ECO:0000313" key="2">
    <source>
        <dbReference type="Proteomes" id="UP000198688"/>
    </source>
</evidence>
<organism evidence="1 2">
    <name type="scientific">Actinoplanes derwentensis</name>
    <dbReference type="NCBI Taxonomy" id="113562"/>
    <lineage>
        <taxon>Bacteria</taxon>
        <taxon>Bacillati</taxon>
        <taxon>Actinomycetota</taxon>
        <taxon>Actinomycetes</taxon>
        <taxon>Micromonosporales</taxon>
        <taxon>Micromonosporaceae</taxon>
        <taxon>Actinoplanes</taxon>
    </lineage>
</organism>
<dbReference type="STRING" id="113562.SAMN04489716_0718"/>
<evidence type="ECO:0000313" key="1">
    <source>
        <dbReference type="EMBL" id="SDS40766.1"/>
    </source>
</evidence>
<proteinExistence type="predicted"/>
<dbReference type="Proteomes" id="UP000198688">
    <property type="component" value="Chromosome I"/>
</dbReference>
<accession>A0A1H1RYV5</accession>
<dbReference type="RefSeq" id="WP_092541529.1">
    <property type="nucleotide sequence ID" value="NZ_BOMJ01000016.1"/>
</dbReference>
<gene>
    <name evidence="1" type="ORF">SAMN04489716_0718</name>
</gene>
<reference evidence="1 2" key="1">
    <citation type="submission" date="2016-10" db="EMBL/GenBank/DDBJ databases">
        <authorList>
            <person name="de Groot N.N."/>
        </authorList>
    </citation>
    <scope>NUCLEOTIDE SEQUENCE [LARGE SCALE GENOMIC DNA]</scope>
    <source>
        <strain evidence="1 2">DSM 43941</strain>
    </source>
</reference>
<protein>
    <submittedName>
        <fullName evidence="1">Uncharacterized protein</fullName>
    </submittedName>
</protein>
<sequence>MSEFNLSRLEDLAPDARKSVEDALKRTLETELARAAAGEPGGEAMSFSRSKGFFFSRSKTGDTLRERVTNPSERAMLEKVDSLDDEAFSKFAERLTTLRDISKGK</sequence>